<feature type="domain" description="HTH tetR-type" evidence="3">
    <location>
        <begin position="10"/>
        <end position="70"/>
    </location>
</feature>
<dbReference type="PANTHER" id="PTHR43479:SF11">
    <property type="entry name" value="ACREF_ENVCD OPERON REPRESSOR-RELATED"/>
    <property type="match status" value="1"/>
</dbReference>
<comment type="caution">
    <text evidence="4">The sequence shown here is derived from an EMBL/GenBank/DDBJ whole genome shotgun (WGS) entry which is preliminary data.</text>
</comment>
<accession>A0A090TCF4</accession>
<evidence type="ECO:0000256" key="1">
    <source>
        <dbReference type="ARBA" id="ARBA00023125"/>
    </source>
</evidence>
<dbReference type="Pfam" id="PF00440">
    <property type="entry name" value="TetR_N"/>
    <property type="match status" value="1"/>
</dbReference>
<dbReference type="InterPro" id="IPR050624">
    <property type="entry name" value="HTH-type_Tx_Regulator"/>
</dbReference>
<protein>
    <submittedName>
        <fullName evidence="4">Transcriptional regulator TetR family</fullName>
    </submittedName>
</protein>
<organism evidence="4 5">
    <name type="scientific">Vibrio maritimus</name>
    <dbReference type="NCBI Taxonomy" id="990268"/>
    <lineage>
        <taxon>Bacteria</taxon>
        <taxon>Pseudomonadati</taxon>
        <taxon>Pseudomonadota</taxon>
        <taxon>Gammaproteobacteria</taxon>
        <taxon>Vibrionales</taxon>
        <taxon>Vibrionaceae</taxon>
        <taxon>Vibrio</taxon>
    </lineage>
</organism>
<dbReference type="EMBL" id="BBMT01000019">
    <property type="protein sequence ID" value="GAL37615.1"/>
    <property type="molecule type" value="Genomic_DNA"/>
</dbReference>
<reference evidence="4 5" key="2">
    <citation type="submission" date="2014-09" db="EMBL/GenBank/DDBJ databases">
        <authorList>
            <consortium name="NBRP consortium"/>
            <person name="Sawabe T."/>
            <person name="Meirelles P."/>
            <person name="Nakanishi M."/>
            <person name="Sayaka M."/>
            <person name="Hattori M."/>
            <person name="Ohkuma M."/>
        </authorList>
    </citation>
    <scope>NUCLEOTIDE SEQUENCE [LARGE SCALE GENOMIC DNA]</scope>
    <source>
        <strain evidence="4 5">JCM 19240</strain>
    </source>
</reference>
<evidence type="ECO:0000313" key="4">
    <source>
        <dbReference type="EMBL" id="GAL37615.1"/>
    </source>
</evidence>
<dbReference type="PRINTS" id="PR00455">
    <property type="entry name" value="HTHTETR"/>
</dbReference>
<dbReference type="Proteomes" id="UP000029224">
    <property type="component" value="Unassembled WGS sequence"/>
</dbReference>
<feature type="DNA-binding region" description="H-T-H motif" evidence="2">
    <location>
        <begin position="33"/>
        <end position="52"/>
    </location>
</feature>
<dbReference type="PROSITE" id="PS50977">
    <property type="entry name" value="HTH_TETR_2"/>
    <property type="match status" value="1"/>
</dbReference>
<keyword evidence="1 2" id="KW-0238">DNA-binding</keyword>
<sequence>MVSHDLSDDMDKKDKIIQVATKLFAERGFEKTPISTIVEEAEVSKGLVFHHFKNKNELLRAVFMHITEVINEADNSDQDVASNDHKVKALIDSIFDGMTITKHRKMYQFNFSVMVHPTTRNIVLDLIQERYLALQSSTEEVFRSIGHPNPKVIAQMLVAEVDGIAMNYLLNDGFPIEEIRQEFISKYC</sequence>
<dbReference type="InterPro" id="IPR036271">
    <property type="entry name" value="Tet_transcr_reg_TetR-rel_C_sf"/>
</dbReference>
<dbReference type="AlphaFoldDB" id="A0A090TCF4"/>
<gene>
    <name evidence="4" type="ORF">JCM19240_6793</name>
</gene>
<evidence type="ECO:0000256" key="2">
    <source>
        <dbReference type="PROSITE-ProRule" id="PRU00335"/>
    </source>
</evidence>
<keyword evidence="5" id="KW-1185">Reference proteome</keyword>
<dbReference type="InterPro" id="IPR009057">
    <property type="entry name" value="Homeodomain-like_sf"/>
</dbReference>
<dbReference type="GO" id="GO:0003677">
    <property type="term" value="F:DNA binding"/>
    <property type="evidence" value="ECO:0007669"/>
    <property type="project" value="UniProtKB-UniRule"/>
</dbReference>
<evidence type="ECO:0000259" key="3">
    <source>
        <dbReference type="PROSITE" id="PS50977"/>
    </source>
</evidence>
<reference evidence="4 5" key="1">
    <citation type="submission" date="2014-09" db="EMBL/GenBank/DDBJ databases">
        <title>Vibrio maritimus JCM 19240. (C210) whole genome shotgun sequence.</title>
        <authorList>
            <person name="Sawabe T."/>
            <person name="Meirelles P."/>
            <person name="Nakanishi M."/>
            <person name="Sayaka M."/>
            <person name="Hattori M."/>
            <person name="Ohkuma M."/>
        </authorList>
    </citation>
    <scope>NUCLEOTIDE SEQUENCE [LARGE SCALE GENOMIC DNA]</scope>
    <source>
        <strain evidence="4 5">JCM 19240</strain>
    </source>
</reference>
<dbReference type="SUPFAM" id="SSF48498">
    <property type="entry name" value="Tetracyclin repressor-like, C-terminal domain"/>
    <property type="match status" value="1"/>
</dbReference>
<name>A0A090TCF4_9VIBR</name>
<proteinExistence type="predicted"/>
<dbReference type="InterPro" id="IPR001647">
    <property type="entry name" value="HTH_TetR"/>
</dbReference>
<dbReference type="PANTHER" id="PTHR43479">
    <property type="entry name" value="ACREF/ENVCD OPERON REPRESSOR-RELATED"/>
    <property type="match status" value="1"/>
</dbReference>
<dbReference type="Gene3D" id="1.10.357.10">
    <property type="entry name" value="Tetracycline Repressor, domain 2"/>
    <property type="match status" value="1"/>
</dbReference>
<evidence type="ECO:0000313" key="5">
    <source>
        <dbReference type="Proteomes" id="UP000029224"/>
    </source>
</evidence>
<dbReference type="SUPFAM" id="SSF46689">
    <property type="entry name" value="Homeodomain-like"/>
    <property type="match status" value="1"/>
</dbReference>